<evidence type="ECO:0000313" key="1">
    <source>
        <dbReference type="EMBL" id="KAL2653248.1"/>
    </source>
</evidence>
<sequence length="181" mass="20516">MRIMRTRCLARSHFLEQASHFSRSTKGDQRVVSGRWTGAGTRAGIEGIRKLKRAGVSFWQRWFQKIGYEGSEDRPASLVCQSVKYFSVLSINESNWLLQNGQALVELYAEEGLGRGGQQDGLQLEMLEGACSNLVFCLNCVVIRFKGTKERQVNDLRNFVGGSREEDHQLRSKFRSMMFGG</sequence>
<comment type="caution">
    <text evidence="1">The sequence shown here is derived from an EMBL/GenBank/DDBJ whole genome shotgun (WGS) entry which is preliminary data.</text>
</comment>
<evidence type="ECO:0008006" key="3">
    <source>
        <dbReference type="Google" id="ProtNLM"/>
    </source>
</evidence>
<name>A0ABD1ZP73_9MARC</name>
<keyword evidence="2" id="KW-1185">Reference proteome</keyword>
<dbReference type="Proteomes" id="UP001605036">
    <property type="component" value="Unassembled WGS sequence"/>
</dbReference>
<proteinExistence type="predicted"/>
<reference evidence="1 2" key="1">
    <citation type="submission" date="2024-09" db="EMBL/GenBank/DDBJ databases">
        <title>Chromosome-scale assembly of Riccia fluitans.</title>
        <authorList>
            <person name="Paukszto L."/>
            <person name="Sawicki J."/>
            <person name="Karawczyk K."/>
            <person name="Piernik-Szablinska J."/>
            <person name="Szczecinska M."/>
            <person name="Mazdziarz M."/>
        </authorList>
    </citation>
    <scope>NUCLEOTIDE SEQUENCE [LARGE SCALE GENOMIC DNA]</scope>
    <source>
        <strain evidence="1">Rf_01</strain>
        <tissue evidence="1">Aerial parts of the thallus</tissue>
    </source>
</reference>
<dbReference type="AlphaFoldDB" id="A0ABD1ZP73"/>
<organism evidence="1 2">
    <name type="scientific">Riccia fluitans</name>
    <dbReference type="NCBI Taxonomy" id="41844"/>
    <lineage>
        <taxon>Eukaryota</taxon>
        <taxon>Viridiplantae</taxon>
        <taxon>Streptophyta</taxon>
        <taxon>Embryophyta</taxon>
        <taxon>Marchantiophyta</taxon>
        <taxon>Marchantiopsida</taxon>
        <taxon>Marchantiidae</taxon>
        <taxon>Marchantiales</taxon>
        <taxon>Ricciaceae</taxon>
        <taxon>Riccia</taxon>
    </lineage>
</organism>
<dbReference type="EMBL" id="JBHFFA010000001">
    <property type="protein sequence ID" value="KAL2653248.1"/>
    <property type="molecule type" value="Genomic_DNA"/>
</dbReference>
<accession>A0ABD1ZP73</accession>
<protein>
    <recommendedName>
        <fullName evidence="3">LAGLIDADG homing endonuclease</fullName>
    </recommendedName>
</protein>
<gene>
    <name evidence="1" type="ORF">R1flu_021376</name>
</gene>
<evidence type="ECO:0000313" key="2">
    <source>
        <dbReference type="Proteomes" id="UP001605036"/>
    </source>
</evidence>